<dbReference type="OrthoDB" id="10264920at2759"/>
<proteinExistence type="predicted"/>
<feature type="region of interest" description="Disordered" evidence="6">
    <location>
        <begin position="164"/>
        <end position="210"/>
    </location>
</feature>
<dbReference type="WBParaSite" id="ECPE_0000897201-mRNA-1">
    <property type="protein sequence ID" value="ECPE_0000897201-mRNA-1"/>
    <property type="gene ID" value="ECPE_0000897201"/>
</dbReference>
<feature type="region of interest" description="Disordered" evidence="6">
    <location>
        <begin position="98"/>
        <end position="139"/>
    </location>
</feature>
<evidence type="ECO:0000313" key="10">
    <source>
        <dbReference type="WBParaSite" id="ECPE_0000897201-mRNA-1"/>
    </source>
</evidence>
<dbReference type="PANTHER" id="PTHR21490:SF2">
    <property type="entry name" value="ENKURIN DOMAIN-CONTAINING PROTEIN 1"/>
    <property type="match status" value="1"/>
</dbReference>
<evidence type="ECO:0000256" key="6">
    <source>
        <dbReference type="SAM" id="MobiDB-lite"/>
    </source>
</evidence>
<evidence type="ECO:0000313" key="9">
    <source>
        <dbReference type="Proteomes" id="UP000272942"/>
    </source>
</evidence>
<feature type="compositionally biased region" description="Basic and acidic residues" evidence="6">
    <location>
        <begin position="164"/>
        <end position="176"/>
    </location>
</feature>
<keyword evidence="4" id="KW-0206">Cytoskeleton</keyword>
<protein>
    <submittedName>
        <fullName evidence="10">Enkurin domain-containing protein</fullName>
    </submittedName>
</protein>
<keyword evidence="3" id="KW-0963">Cytoplasm</keyword>
<dbReference type="PANTHER" id="PTHR21490">
    <property type="entry name" value="ENKURIN-RELATED"/>
    <property type="match status" value="1"/>
</dbReference>
<dbReference type="Proteomes" id="UP000272942">
    <property type="component" value="Unassembled WGS sequence"/>
</dbReference>
<reference evidence="10" key="1">
    <citation type="submission" date="2016-06" db="UniProtKB">
        <authorList>
            <consortium name="WormBaseParasite"/>
        </authorList>
    </citation>
    <scope>IDENTIFICATION</scope>
</reference>
<evidence type="ECO:0000313" key="8">
    <source>
        <dbReference type="EMBL" id="VDP84465.1"/>
    </source>
</evidence>
<feature type="compositionally biased region" description="Basic and acidic residues" evidence="6">
    <location>
        <begin position="441"/>
        <end position="456"/>
    </location>
</feature>
<evidence type="ECO:0000256" key="5">
    <source>
        <dbReference type="ARBA" id="ARBA00023273"/>
    </source>
</evidence>
<organism evidence="10">
    <name type="scientific">Echinostoma caproni</name>
    <dbReference type="NCBI Taxonomy" id="27848"/>
    <lineage>
        <taxon>Eukaryota</taxon>
        <taxon>Metazoa</taxon>
        <taxon>Spiralia</taxon>
        <taxon>Lophotrochozoa</taxon>
        <taxon>Platyhelminthes</taxon>
        <taxon>Trematoda</taxon>
        <taxon>Digenea</taxon>
        <taxon>Plagiorchiida</taxon>
        <taxon>Echinostomata</taxon>
        <taxon>Echinostomatoidea</taxon>
        <taxon>Echinostomatidae</taxon>
        <taxon>Echinostoma</taxon>
    </lineage>
</organism>
<dbReference type="EMBL" id="UZAN01046680">
    <property type="protein sequence ID" value="VDP84465.1"/>
    <property type="molecule type" value="Genomic_DNA"/>
</dbReference>
<feature type="compositionally biased region" description="Polar residues" evidence="6">
    <location>
        <begin position="129"/>
        <end position="138"/>
    </location>
</feature>
<evidence type="ECO:0000256" key="3">
    <source>
        <dbReference type="ARBA" id="ARBA00022490"/>
    </source>
</evidence>
<dbReference type="GO" id="GO:0005881">
    <property type="term" value="C:cytoplasmic microtubule"/>
    <property type="evidence" value="ECO:0007669"/>
    <property type="project" value="TreeGrafter"/>
</dbReference>
<dbReference type="GO" id="GO:0005929">
    <property type="term" value="C:cilium"/>
    <property type="evidence" value="ECO:0007669"/>
    <property type="project" value="UniProtKB-SubCell"/>
</dbReference>
<dbReference type="InterPro" id="IPR052102">
    <property type="entry name" value="Enkurin_domain-protein"/>
</dbReference>
<evidence type="ECO:0000256" key="1">
    <source>
        <dbReference type="ARBA" id="ARBA00004138"/>
    </source>
</evidence>
<feature type="region of interest" description="Disordered" evidence="6">
    <location>
        <begin position="358"/>
        <end position="456"/>
    </location>
</feature>
<name>A0A183APQ9_9TREM</name>
<comment type="subcellular location">
    <subcellularLocation>
        <location evidence="1">Cell projection</location>
        <location evidence="1">Cilium</location>
    </subcellularLocation>
    <subcellularLocation>
        <location evidence="2">Cytoplasm</location>
        <location evidence="2">Cytoskeleton</location>
    </subcellularLocation>
</comment>
<keyword evidence="5" id="KW-0966">Cell projection</keyword>
<feature type="compositionally biased region" description="Low complexity" evidence="6">
    <location>
        <begin position="422"/>
        <end position="432"/>
    </location>
</feature>
<dbReference type="InterPro" id="IPR027012">
    <property type="entry name" value="Enkurin_dom"/>
</dbReference>
<feature type="compositionally biased region" description="Polar residues" evidence="6">
    <location>
        <begin position="361"/>
        <end position="372"/>
    </location>
</feature>
<feature type="compositionally biased region" description="Polar residues" evidence="6">
    <location>
        <begin position="109"/>
        <end position="120"/>
    </location>
</feature>
<reference evidence="8 9" key="2">
    <citation type="submission" date="2018-11" db="EMBL/GenBank/DDBJ databases">
        <authorList>
            <consortium name="Pathogen Informatics"/>
        </authorList>
    </citation>
    <scope>NUCLEOTIDE SEQUENCE [LARGE SCALE GENOMIC DNA]</scope>
    <source>
        <strain evidence="8 9">Egypt</strain>
    </source>
</reference>
<dbReference type="AlphaFoldDB" id="A0A183APQ9"/>
<gene>
    <name evidence="8" type="ORF">ECPE_LOCUS8944</name>
</gene>
<evidence type="ECO:0000259" key="7">
    <source>
        <dbReference type="PROSITE" id="PS51665"/>
    </source>
</evidence>
<evidence type="ECO:0000256" key="2">
    <source>
        <dbReference type="ARBA" id="ARBA00004245"/>
    </source>
</evidence>
<dbReference type="PROSITE" id="PS51665">
    <property type="entry name" value="ENKURIN"/>
    <property type="match status" value="1"/>
</dbReference>
<keyword evidence="9" id="KW-1185">Reference proteome</keyword>
<feature type="domain" description="Enkurin" evidence="7">
    <location>
        <begin position="414"/>
        <end position="456"/>
    </location>
</feature>
<accession>A0A183APQ9</accession>
<evidence type="ECO:0000256" key="4">
    <source>
        <dbReference type="ARBA" id="ARBA00023212"/>
    </source>
</evidence>
<sequence>MSAYSPSGVRCGSTGYSESRFGGSVNALDLLQWQCNSSSFENGSPFQHAVSDRSQKNHIRENIRRLRRMQATPSAKRAPYNASFIPTTQLYQVSPASQHVVDTLPPRPNTTMPRYSQPTSVEPPIPGAKTTSTDTTSAPWPVDYCGSSHEEYSSQEFSAEGLRLNKPDHVPPRFVDRPSSPIRQNSYSRESIGVQCHETRPSSDSTNSLPRHMVRLSKGVQVMPATGYSPPRGQHTDPVSVEANQALEKLGRDRIRTVSEDANQPSRSASAGPCRRGYMRAHAKTVNGEWNLKILGTLPLRRISRSPRPERLTVPKASSAKSVGSMNEYESAVQFIRRDINYVRANAHLATVKPPRAIRISSATNSRANTPQPLDDPRTSVPSRPGSGPGGDARKLMWPQRRLPVGSLPTYLVRRRQEQREAAAQAAANQPDPDQPPGHQKMPEVERRNTLDLLQK</sequence>